<evidence type="ECO:0000313" key="2">
    <source>
        <dbReference type="EMBL" id="QSZ27848.1"/>
    </source>
</evidence>
<gene>
    <name evidence="2" type="ORF">ACETAC_02875</name>
</gene>
<dbReference type="PANTHER" id="PTHR35024">
    <property type="entry name" value="HYPOTHETICAL CYTOSOLIC PROTEIN"/>
    <property type="match status" value="1"/>
</dbReference>
<dbReference type="AlphaFoldDB" id="A0A975GAX7"/>
<name>A0A975GAX7_9THEO</name>
<comment type="similarity">
    <text evidence="1">Belongs to the bactofilin family.</text>
</comment>
<reference evidence="2" key="1">
    <citation type="submission" date="2020-08" db="EMBL/GenBank/DDBJ databases">
        <title>Genomic insights into the carbon and energy metabolism of the first obligate autotrophic acetogenic bacterium Aceticella autotrophica gen. nov., sp. nov.</title>
        <authorList>
            <person name="Toshchakov S.V."/>
            <person name="Elcheninov A.G."/>
            <person name="Kublanov I.V."/>
            <person name="Frolov E.N."/>
            <person name="Lebedinsky A.V."/>
        </authorList>
    </citation>
    <scope>NUCLEOTIDE SEQUENCE</scope>
    <source>
        <strain evidence="2">3443-3Ac</strain>
    </source>
</reference>
<dbReference type="PANTHER" id="PTHR35024:SF4">
    <property type="entry name" value="POLYMER-FORMING CYTOSKELETAL PROTEIN"/>
    <property type="match status" value="1"/>
</dbReference>
<protein>
    <submittedName>
        <fullName evidence="2">Polymer-forming cytoskeletal protein</fullName>
    </submittedName>
</protein>
<dbReference type="RefSeq" id="WP_284680566.1">
    <property type="nucleotide sequence ID" value="NZ_CP060096.1"/>
</dbReference>
<evidence type="ECO:0000256" key="1">
    <source>
        <dbReference type="ARBA" id="ARBA00044755"/>
    </source>
</evidence>
<dbReference type="EMBL" id="CP060096">
    <property type="protein sequence ID" value="QSZ27848.1"/>
    <property type="molecule type" value="Genomic_DNA"/>
</dbReference>
<organism evidence="2 3">
    <name type="scientific">Aceticella autotrophica</name>
    <dbReference type="NCBI Taxonomy" id="2755338"/>
    <lineage>
        <taxon>Bacteria</taxon>
        <taxon>Bacillati</taxon>
        <taxon>Bacillota</taxon>
        <taxon>Clostridia</taxon>
        <taxon>Thermoanaerobacterales</taxon>
        <taxon>Thermoanaerobacteraceae</taxon>
        <taxon>Aceticella</taxon>
    </lineage>
</organism>
<dbReference type="Pfam" id="PF04519">
    <property type="entry name" value="Bactofilin"/>
    <property type="match status" value="1"/>
</dbReference>
<dbReference type="KEGG" id="aaut:ACETAC_02875"/>
<dbReference type="InterPro" id="IPR007607">
    <property type="entry name" value="BacA/B"/>
</dbReference>
<keyword evidence="3" id="KW-1185">Reference proteome</keyword>
<accession>A0A975GAX7</accession>
<dbReference type="Proteomes" id="UP000671913">
    <property type="component" value="Chromosome"/>
</dbReference>
<sequence length="130" mass="14174">MFKKKNNFDANINTDKIETIIGKNTNLEGNLKSQGTIRIDGNFNGKIDVDGNIIVGENSKIEADITTDNISISGEIKGNLIVKGQAQLTSTAKLFGDIEVQNIIIDDGAIFEGKCKMTNSEISLKKEEIK</sequence>
<proteinExistence type="inferred from homology"/>
<evidence type="ECO:0000313" key="3">
    <source>
        <dbReference type="Proteomes" id="UP000671913"/>
    </source>
</evidence>